<dbReference type="Pfam" id="PF14559">
    <property type="entry name" value="TPR_19"/>
    <property type="match status" value="1"/>
</dbReference>
<name>A0A7R6PN27_9GAMM</name>
<evidence type="ECO:0000256" key="5">
    <source>
        <dbReference type="SAM" id="SignalP"/>
    </source>
</evidence>
<feature type="domain" description="Cds6 C-terminal" evidence="6">
    <location>
        <begin position="371"/>
        <end position="475"/>
    </location>
</feature>
<protein>
    <recommendedName>
        <fullName evidence="6">Cds6 C-terminal domain-containing protein</fullName>
    </recommendedName>
</protein>
<evidence type="ECO:0000313" key="7">
    <source>
        <dbReference type="EMBL" id="BBB27335.1"/>
    </source>
</evidence>
<organism evidence="7 8">
    <name type="scientific">Amphritea japonica ATCC BAA-1530</name>
    <dbReference type="NCBI Taxonomy" id="1278309"/>
    <lineage>
        <taxon>Bacteria</taxon>
        <taxon>Pseudomonadati</taxon>
        <taxon>Pseudomonadota</taxon>
        <taxon>Gammaproteobacteria</taxon>
        <taxon>Oceanospirillales</taxon>
        <taxon>Oceanospirillaceae</taxon>
        <taxon>Amphritea</taxon>
    </lineage>
</organism>
<dbReference type="PROSITE" id="PS50005">
    <property type="entry name" value="TPR"/>
    <property type="match status" value="2"/>
</dbReference>
<dbReference type="InterPro" id="IPR051685">
    <property type="entry name" value="Ycf3/AcsC/BcsC/TPR_MFPF"/>
</dbReference>
<accession>A0A7R6PN27</accession>
<dbReference type="InterPro" id="IPR011990">
    <property type="entry name" value="TPR-like_helical_dom_sf"/>
</dbReference>
<dbReference type="OrthoDB" id="7058953at2"/>
<feature type="compositionally biased region" description="Polar residues" evidence="4">
    <location>
        <begin position="344"/>
        <end position="361"/>
    </location>
</feature>
<feature type="region of interest" description="Disordered" evidence="4">
    <location>
        <begin position="320"/>
        <end position="361"/>
    </location>
</feature>
<dbReference type="InterPro" id="IPR032710">
    <property type="entry name" value="NTF2-like_dom_sf"/>
</dbReference>
<dbReference type="RefSeq" id="WP_083935428.1">
    <property type="nucleotide sequence ID" value="NZ_AP014545.1"/>
</dbReference>
<dbReference type="SUPFAM" id="SSF48452">
    <property type="entry name" value="TPR-like"/>
    <property type="match status" value="1"/>
</dbReference>
<feature type="repeat" description="TPR" evidence="3">
    <location>
        <begin position="149"/>
        <end position="182"/>
    </location>
</feature>
<feature type="chain" id="PRO_5033045580" description="Cds6 C-terminal domain-containing protein" evidence="5">
    <location>
        <begin position="40"/>
        <end position="478"/>
    </location>
</feature>
<feature type="repeat" description="TPR" evidence="3">
    <location>
        <begin position="183"/>
        <end position="216"/>
    </location>
</feature>
<sequence length="478" mass="52324">MDTFPMTHNGKHHSRAAMTRKLTLAVAIGLLTGSMTVSGATQSDKFCQSAGASNNYDCTKTSDFQATQSDIDAKLNALNNWLEDQKQALTSPVVKAGQPDSDKLREKIEFNAQLLAAELKQAKKLQSKGDHRGAFDKVNSYLTSNPKDPNGWLLYGISLINQNKLDEAADVFSRLIQLYPESPEPYNNLAVVHARKGENEEAVKVLLQAFETHPSYAQVQTNLKSIYATLATQAYNRALNLDSSTQPPRANLDILDQVYNPTPAPTIIVAAAQPPAVQKPAVTPTVAAKTAETQPSELVIEERQISEGSVPTIVAEQVATTETSQPVDTASVKAPAVVAEPDSTKQSDAQTSSVAETNNDPLLSDEIRSELQQLIANWATSWSAQNVEAYLEFYSGNYSPDPTVTHKQWEWGRHKRLSKPAFIKIEVSDISLADAGNGSVRSVFRQAYQSDTYQDTVYKTLILARENGQWKISAETTL</sequence>
<reference evidence="7 8" key="1">
    <citation type="journal article" date="2008" name="Int. J. Syst. Evol. Microbiol.">
        <title>Amphritea japonica sp. nov. and Amphritea balenae sp. nov., isolated from the sediment adjacent to sperm whale carcasses off Kagoshima, Japan.</title>
        <authorList>
            <person name="Miyazaki M."/>
            <person name="Nogi Y."/>
            <person name="Fujiwara Y."/>
            <person name="Kawato M."/>
            <person name="Nagahama T."/>
            <person name="Kubokawa K."/>
            <person name="Horikoshi K."/>
        </authorList>
    </citation>
    <scope>NUCLEOTIDE SEQUENCE [LARGE SCALE GENOMIC DNA]</scope>
    <source>
        <strain evidence="7 8">ATCC BAA-1530</strain>
    </source>
</reference>
<dbReference type="Gene3D" id="3.10.450.50">
    <property type="match status" value="1"/>
</dbReference>
<evidence type="ECO:0000256" key="1">
    <source>
        <dbReference type="ARBA" id="ARBA00022737"/>
    </source>
</evidence>
<dbReference type="SMART" id="SM00028">
    <property type="entry name" value="TPR"/>
    <property type="match status" value="2"/>
</dbReference>
<dbReference type="KEGG" id="ajp:AMJAP_2749"/>
<dbReference type="Gene3D" id="1.25.40.10">
    <property type="entry name" value="Tetratricopeptide repeat domain"/>
    <property type="match status" value="1"/>
</dbReference>
<keyword evidence="1" id="KW-0677">Repeat</keyword>
<dbReference type="SUPFAM" id="SSF54427">
    <property type="entry name" value="NTF2-like"/>
    <property type="match status" value="1"/>
</dbReference>
<dbReference type="Proteomes" id="UP000595663">
    <property type="component" value="Chromosome"/>
</dbReference>
<keyword evidence="2 3" id="KW-0802">TPR repeat</keyword>
<gene>
    <name evidence="7" type="ORF">AMJAP_2749</name>
</gene>
<dbReference type="InterPro" id="IPR019734">
    <property type="entry name" value="TPR_rpt"/>
</dbReference>
<dbReference type="EMBL" id="AP014545">
    <property type="protein sequence ID" value="BBB27335.1"/>
    <property type="molecule type" value="Genomic_DNA"/>
</dbReference>
<dbReference type="InterPro" id="IPR056203">
    <property type="entry name" value="Cds6_C"/>
</dbReference>
<dbReference type="Pfam" id="PF24125">
    <property type="entry name" value="Cds6_C"/>
    <property type="match status" value="1"/>
</dbReference>
<keyword evidence="5" id="KW-0732">Signal</keyword>
<keyword evidence="8" id="KW-1185">Reference proteome</keyword>
<dbReference type="PANTHER" id="PTHR44943:SF8">
    <property type="entry name" value="TPR REPEAT-CONTAINING PROTEIN MJ0263"/>
    <property type="match status" value="1"/>
</dbReference>
<feature type="signal peptide" evidence="5">
    <location>
        <begin position="1"/>
        <end position="39"/>
    </location>
</feature>
<evidence type="ECO:0000256" key="2">
    <source>
        <dbReference type="ARBA" id="ARBA00022803"/>
    </source>
</evidence>
<proteinExistence type="predicted"/>
<evidence type="ECO:0000313" key="8">
    <source>
        <dbReference type="Proteomes" id="UP000595663"/>
    </source>
</evidence>
<dbReference type="PANTHER" id="PTHR44943">
    <property type="entry name" value="CELLULOSE SYNTHASE OPERON PROTEIN C"/>
    <property type="match status" value="1"/>
</dbReference>
<evidence type="ECO:0000259" key="6">
    <source>
        <dbReference type="Pfam" id="PF24125"/>
    </source>
</evidence>
<dbReference type="AlphaFoldDB" id="A0A7R6PN27"/>
<evidence type="ECO:0000256" key="4">
    <source>
        <dbReference type="SAM" id="MobiDB-lite"/>
    </source>
</evidence>
<evidence type="ECO:0000256" key="3">
    <source>
        <dbReference type="PROSITE-ProRule" id="PRU00339"/>
    </source>
</evidence>